<organism evidence="1 2">
    <name type="scientific">Amycolatopsis nalaikhensis</name>
    <dbReference type="NCBI Taxonomy" id="715472"/>
    <lineage>
        <taxon>Bacteria</taxon>
        <taxon>Bacillati</taxon>
        <taxon>Actinomycetota</taxon>
        <taxon>Actinomycetes</taxon>
        <taxon>Pseudonocardiales</taxon>
        <taxon>Pseudonocardiaceae</taxon>
        <taxon>Amycolatopsis</taxon>
    </lineage>
</organism>
<gene>
    <name evidence="1" type="ORF">QP939_33105</name>
</gene>
<reference evidence="1 2" key="1">
    <citation type="submission" date="2023-06" db="EMBL/GenBank/DDBJ databases">
        <authorList>
            <person name="Oyuntsetseg B."/>
            <person name="Kim S.B."/>
        </authorList>
    </citation>
    <scope>NUCLEOTIDE SEQUENCE [LARGE SCALE GENOMIC DNA]</scope>
    <source>
        <strain evidence="1 2">2-2</strain>
    </source>
</reference>
<protein>
    <recommendedName>
        <fullName evidence="3">4a-hydroxytetrahydrobiopterin dehydratase</fullName>
    </recommendedName>
</protein>
<sequence>MQIPPASTPVACDMSNARDTPEERLAEYRRLFATALTARERTGLGIRFRFRAGPGVEEWVRDLAAREKACCPFFGFAVTVEGGEVRWDAAVPDTDAAKAVLEDFYALT</sequence>
<evidence type="ECO:0008006" key="3">
    <source>
        <dbReference type="Google" id="ProtNLM"/>
    </source>
</evidence>
<accession>A0ABY8XDK0</accession>
<evidence type="ECO:0000313" key="1">
    <source>
        <dbReference type="EMBL" id="WIV53701.1"/>
    </source>
</evidence>
<proteinExistence type="predicted"/>
<keyword evidence="2" id="KW-1185">Reference proteome</keyword>
<evidence type="ECO:0000313" key="2">
    <source>
        <dbReference type="Proteomes" id="UP001227101"/>
    </source>
</evidence>
<dbReference type="EMBL" id="CP127173">
    <property type="protein sequence ID" value="WIV53701.1"/>
    <property type="molecule type" value="Genomic_DNA"/>
</dbReference>
<name>A0ABY8XDK0_9PSEU</name>
<dbReference type="RefSeq" id="WP_285450165.1">
    <property type="nucleotide sequence ID" value="NZ_CP127173.1"/>
</dbReference>
<dbReference type="Proteomes" id="UP001227101">
    <property type="component" value="Chromosome"/>
</dbReference>